<dbReference type="AlphaFoldDB" id="A0A699TYK5"/>
<evidence type="ECO:0000313" key="1">
    <source>
        <dbReference type="EMBL" id="GFD14148.1"/>
    </source>
</evidence>
<sequence>ALTWIQKANATDPKFWNMNTEAKIRLKMKDYKGAVAAAEQSKKLAMASTPPNMEYAKMADELVAEAKKGGKHVGLRVAVHEGEPGALDLHHEAVAFFEGMQHVLHSEGHGGYLIGDEGLGRGEAVAEAAAHDFGAHHLLVAG</sequence>
<gene>
    <name evidence="1" type="ORF">Tci_886117</name>
</gene>
<protein>
    <submittedName>
        <fullName evidence="1">Uncharacterized protein</fullName>
    </submittedName>
</protein>
<comment type="caution">
    <text evidence="1">The sequence shown here is derived from an EMBL/GenBank/DDBJ whole genome shotgun (WGS) entry which is preliminary data.</text>
</comment>
<name>A0A699TYK5_TANCI</name>
<organism evidence="1">
    <name type="scientific">Tanacetum cinerariifolium</name>
    <name type="common">Dalmatian daisy</name>
    <name type="synonym">Chrysanthemum cinerariifolium</name>
    <dbReference type="NCBI Taxonomy" id="118510"/>
    <lineage>
        <taxon>Eukaryota</taxon>
        <taxon>Viridiplantae</taxon>
        <taxon>Streptophyta</taxon>
        <taxon>Embryophyta</taxon>
        <taxon>Tracheophyta</taxon>
        <taxon>Spermatophyta</taxon>
        <taxon>Magnoliopsida</taxon>
        <taxon>eudicotyledons</taxon>
        <taxon>Gunneridae</taxon>
        <taxon>Pentapetalae</taxon>
        <taxon>asterids</taxon>
        <taxon>campanulids</taxon>
        <taxon>Asterales</taxon>
        <taxon>Asteraceae</taxon>
        <taxon>Asteroideae</taxon>
        <taxon>Anthemideae</taxon>
        <taxon>Anthemidinae</taxon>
        <taxon>Tanacetum</taxon>
    </lineage>
</organism>
<accession>A0A699TYK5</accession>
<feature type="non-terminal residue" evidence="1">
    <location>
        <position position="1"/>
    </location>
</feature>
<proteinExistence type="predicted"/>
<reference evidence="1" key="1">
    <citation type="journal article" date="2019" name="Sci. Rep.">
        <title>Draft genome of Tanacetum cinerariifolium, the natural source of mosquito coil.</title>
        <authorList>
            <person name="Yamashiro T."/>
            <person name="Shiraishi A."/>
            <person name="Satake H."/>
            <person name="Nakayama K."/>
        </authorList>
    </citation>
    <scope>NUCLEOTIDE SEQUENCE</scope>
</reference>
<dbReference type="EMBL" id="BKCJ011277501">
    <property type="protein sequence ID" value="GFD14148.1"/>
    <property type="molecule type" value="Genomic_DNA"/>
</dbReference>